<dbReference type="EMBL" id="CM037614">
    <property type="protein sequence ID" value="KAH8016400.1"/>
    <property type="molecule type" value="Genomic_DNA"/>
</dbReference>
<evidence type="ECO:0000313" key="2">
    <source>
        <dbReference type="Proteomes" id="UP000827872"/>
    </source>
</evidence>
<protein>
    <submittedName>
        <fullName evidence="1">Uncharacterized protein</fullName>
    </submittedName>
</protein>
<reference evidence="1" key="1">
    <citation type="submission" date="2021-08" db="EMBL/GenBank/DDBJ databases">
        <title>The first chromosome-level gecko genome reveals the dynamic sex chromosomes of Neotropical dwarf geckos (Sphaerodactylidae: Sphaerodactylus).</title>
        <authorList>
            <person name="Pinto B.J."/>
            <person name="Keating S.E."/>
            <person name="Gamble T."/>
        </authorList>
    </citation>
    <scope>NUCLEOTIDE SEQUENCE</scope>
    <source>
        <strain evidence="1">TG3544</strain>
    </source>
</reference>
<proteinExistence type="predicted"/>
<evidence type="ECO:0000313" key="1">
    <source>
        <dbReference type="EMBL" id="KAH8016400.1"/>
    </source>
</evidence>
<sequence length="174" mass="20164">MLAKLKTAFCGVKPGGSRFCYLEPKFSMEDNPENASSAPDNLTDPTSALDDLTEPPCTPNNMTDTLDIRDEEVRMREKPQAEADNQHPGFAATEGEMDNWVHMEQPRNKRACALATQLEKMRLDMELTMMRYRYEDKEKQREHEEKMEELRLQAPAMPVNVDGLRWKIREEKDQ</sequence>
<name>A0ACB8G9F9_9SAUR</name>
<dbReference type="Proteomes" id="UP000827872">
    <property type="component" value="Linkage Group LG01"/>
</dbReference>
<accession>A0ACB8G9F9</accession>
<organism evidence="1 2">
    <name type="scientific">Sphaerodactylus townsendi</name>
    <dbReference type="NCBI Taxonomy" id="933632"/>
    <lineage>
        <taxon>Eukaryota</taxon>
        <taxon>Metazoa</taxon>
        <taxon>Chordata</taxon>
        <taxon>Craniata</taxon>
        <taxon>Vertebrata</taxon>
        <taxon>Euteleostomi</taxon>
        <taxon>Lepidosauria</taxon>
        <taxon>Squamata</taxon>
        <taxon>Bifurcata</taxon>
        <taxon>Gekkota</taxon>
        <taxon>Sphaerodactylidae</taxon>
        <taxon>Sphaerodactylus</taxon>
    </lineage>
</organism>
<comment type="caution">
    <text evidence="1">The sequence shown here is derived from an EMBL/GenBank/DDBJ whole genome shotgun (WGS) entry which is preliminary data.</text>
</comment>
<keyword evidence="2" id="KW-1185">Reference proteome</keyword>
<gene>
    <name evidence="1" type="ORF">K3G42_017207</name>
</gene>